<name>A0A835ZLA6_9STRA</name>
<dbReference type="EMBL" id="JAFCMP010000001">
    <property type="protein sequence ID" value="KAG5193099.1"/>
    <property type="molecule type" value="Genomic_DNA"/>
</dbReference>
<feature type="compositionally biased region" description="Basic residues" evidence="1">
    <location>
        <begin position="28"/>
        <end position="52"/>
    </location>
</feature>
<evidence type="ECO:0000313" key="3">
    <source>
        <dbReference type="Proteomes" id="UP000664859"/>
    </source>
</evidence>
<feature type="compositionally biased region" description="Basic and acidic residues" evidence="1">
    <location>
        <begin position="9"/>
        <end position="27"/>
    </location>
</feature>
<evidence type="ECO:0000313" key="2">
    <source>
        <dbReference type="EMBL" id="KAG5193099.1"/>
    </source>
</evidence>
<accession>A0A835ZLA6</accession>
<sequence length="117" mass="12697">MSKKNSLQRAKENHKALIEKEREDAAKRAAKKAAKAKKTLTKPKREKPKNAVRKAQTPEAGAPARRSAYRIKMRVRVVQEKLRKSVGVLVRGAPKPKTATAAAAAAAETAAMDTSVV</sequence>
<gene>
    <name evidence="2" type="ORF">JKP88DRAFT_272402</name>
</gene>
<keyword evidence="3" id="KW-1185">Reference proteome</keyword>
<proteinExistence type="predicted"/>
<comment type="caution">
    <text evidence="2">The sequence shown here is derived from an EMBL/GenBank/DDBJ whole genome shotgun (WGS) entry which is preliminary data.</text>
</comment>
<dbReference type="Proteomes" id="UP000664859">
    <property type="component" value="Unassembled WGS sequence"/>
</dbReference>
<evidence type="ECO:0000256" key="1">
    <source>
        <dbReference type="SAM" id="MobiDB-lite"/>
    </source>
</evidence>
<organism evidence="2 3">
    <name type="scientific">Tribonema minus</name>
    <dbReference type="NCBI Taxonomy" id="303371"/>
    <lineage>
        <taxon>Eukaryota</taxon>
        <taxon>Sar</taxon>
        <taxon>Stramenopiles</taxon>
        <taxon>Ochrophyta</taxon>
        <taxon>PX clade</taxon>
        <taxon>Xanthophyceae</taxon>
        <taxon>Tribonematales</taxon>
        <taxon>Tribonemataceae</taxon>
        <taxon>Tribonema</taxon>
    </lineage>
</organism>
<reference evidence="2" key="1">
    <citation type="submission" date="2021-02" db="EMBL/GenBank/DDBJ databases">
        <title>First Annotated Genome of the Yellow-green Alga Tribonema minus.</title>
        <authorList>
            <person name="Mahan K.M."/>
        </authorList>
    </citation>
    <scope>NUCLEOTIDE SEQUENCE</scope>
    <source>
        <strain evidence="2">UTEX B ZZ1240</strain>
    </source>
</reference>
<feature type="region of interest" description="Disordered" evidence="1">
    <location>
        <begin position="1"/>
        <end position="67"/>
    </location>
</feature>
<protein>
    <submittedName>
        <fullName evidence="2">Uncharacterized protein</fullName>
    </submittedName>
</protein>
<dbReference type="AlphaFoldDB" id="A0A835ZLA6"/>